<accession>A0AAV4XZ30</accession>
<evidence type="ECO:0000256" key="2">
    <source>
        <dbReference type="ARBA" id="ARBA00006499"/>
    </source>
</evidence>
<comment type="catalytic activity">
    <reaction evidence="9">
        <text>S-hexadecanoyl-L-cysteinyl-[protein] + H2O = L-cysteinyl-[protein] + hexadecanoate + H(+)</text>
        <dbReference type="Rhea" id="RHEA:19233"/>
        <dbReference type="Rhea" id="RHEA-COMP:10131"/>
        <dbReference type="Rhea" id="RHEA-COMP:11032"/>
        <dbReference type="ChEBI" id="CHEBI:7896"/>
        <dbReference type="ChEBI" id="CHEBI:15377"/>
        <dbReference type="ChEBI" id="CHEBI:15378"/>
        <dbReference type="ChEBI" id="CHEBI:29950"/>
        <dbReference type="ChEBI" id="CHEBI:74151"/>
        <dbReference type="EC" id="3.1.2.22"/>
    </reaction>
</comment>
<evidence type="ECO:0000256" key="9">
    <source>
        <dbReference type="ARBA" id="ARBA00047337"/>
    </source>
</evidence>
<evidence type="ECO:0000256" key="5">
    <source>
        <dbReference type="ARBA" id="ARBA00022801"/>
    </source>
</evidence>
<evidence type="ECO:0000313" key="12">
    <source>
        <dbReference type="EMBL" id="GIY99093.1"/>
    </source>
</evidence>
<keyword evidence="4" id="KW-0963">Cytoplasm</keyword>
<dbReference type="SUPFAM" id="SSF53474">
    <property type="entry name" value="alpha/beta-Hydrolases"/>
    <property type="match status" value="1"/>
</dbReference>
<protein>
    <recommendedName>
        <fullName evidence="3">palmitoyl-protein hydrolase</fullName>
        <ecNumber evidence="3">3.1.2.22</ecNumber>
    </recommendedName>
    <alternativeName>
        <fullName evidence="8">Palmitoyl-protein hydrolase</fullName>
    </alternativeName>
</protein>
<dbReference type="FunFam" id="3.40.50.1820:FF:000010">
    <property type="entry name" value="Acyl-protein thioesterase 2"/>
    <property type="match status" value="1"/>
</dbReference>
<comment type="catalytic activity">
    <reaction evidence="10">
        <text>1-hexadecanoyl-sn-glycero-3-phosphocholine + H2O = sn-glycerol 3-phosphocholine + hexadecanoate + H(+)</text>
        <dbReference type="Rhea" id="RHEA:40435"/>
        <dbReference type="ChEBI" id="CHEBI:7896"/>
        <dbReference type="ChEBI" id="CHEBI:15377"/>
        <dbReference type="ChEBI" id="CHEBI:15378"/>
        <dbReference type="ChEBI" id="CHEBI:16870"/>
        <dbReference type="ChEBI" id="CHEBI:72998"/>
    </reaction>
    <physiologicalReaction direction="left-to-right" evidence="10">
        <dbReference type="Rhea" id="RHEA:40436"/>
    </physiologicalReaction>
</comment>
<dbReference type="GO" id="GO:0005737">
    <property type="term" value="C:cytoplasm"/>
    <property type="evidence" value="ECO:0007669"/>
    <property type="project" value="UniProtKB-SubCell"/>
</dbReference>
<name>A0AAV4XZ30_CAEEX</name>
<dbReference type="InterPro" id="IPR029058">
    <property type="entry name" value="AB_hydrolase_fold"/>
</dbReference>
<evidence type="ECO:0000313" key="13">
    <source>
        <dbReference type="Proteomes" id="UP001054945"/>
    </source>
</evidence>
<gene>
    <name evidence="12" type="primary">Lypla2</name>
    <name evidence="12" type="ORF">CEXT_679521</name>
</gene>
<evidence type="ECO:0000256" key="6">
    <source>
        <dbReference type="ARBA" id="ARBA00022832"/>
    </source>
</evidence>
<dbReference type="EC" id="3.1.2.22" evidence="3"/>
<dbReference type="GO" id="GO:0006631">
    <property type="term" value="P:fatty acid metabolic process"/>
    <property type="evidence" value="ECO:0007669"/>
    <property type="project" value="UniProtKB-KW"/>
</dbReference>
<reference evidence="12 13" key="1">
    <citation type="submission" date="2021-06" db="EMBL/GenBank/DDBJ databases">
        <title>Caerostris extrusa draft genome.</title>
        <authorList>
            <person name="Kono N."/>
            <person name="Arakawa K."/>
        </authorList>
    </citation>
    <scope>NUCLEOTIDE SEQUENCE [LARGE SCALE GENOMIC DNA]</scope>
</reference>
<dbReference type="Proteomes" id="UP001054945">
    <property type="component" value="Unassembled WGS sequence"/>
</dbReference>
<proteinExistence type="inferred from homology"/>
<feature type="non-terminal residue" evidence="12">
    <location>
        <position position="1"/>
    </location>
</feature>
<evidence type="ECO:0000256" key="1">
    <source>
        <dbReference type="ARBA" id="ARBA00004496"/>
    </source>
</evidence>
<dbReference type="Pfam" id="PF02230">
    <property type="entry name" value="Abhydrolase_2"/>
    <property type="match status" value="1"/>
</dbReference>
<evidence type="ECO:0000259" key="11">
    <source>
        <dbReference type="Pfam" id="PF02230"/>
    </source>
</evidence>
<dbReference type="PANTHER" id="PTHR10655:SF68">
    <property type="entry name" value="PALMITOYL-PROTEIN HYDROLASE"/>
    <property type="match status" value="1"/>
</dbReference>
<dbReference type="InterPro" id="IPR003140">
    <property type="entry name" value="PLipase/COase/thioEstase"/>
</dbReference>
<organism evidence="12 13">
    <name type="scientific">Caerostris extrusa</name>
    <name type="common">Bark spider</name>
    <name type="synonym">Caerostris bankana</name>
    <dbReference type="NCBI Taxonomy" id="172846"/>
    <lineage>
        <taxon>Eukaryota</taxon>
        <taxon>Metazoa</taxon>
        <taxon>Ecdysozoa</taxon>
        <taxon>Arthropoda</taxon>
        <taxon>Chelicerata</taxon>
        <taxon>Arachnida</taxon>
        <taxon>Araneae</taxon>
        <taxon>Araneomorphae</taxon>
        <taxon>Entelegynae</taxon>
        <taxon>Araneoidea</taxon>
        <taxon>Araneidae</taxon>
        <taxon>Caerostris</taxon>
    </lineage>
</organism>
<dbReference type="InterPro" id="IPR050565">
    <property type="entry name" value="LYPA1-2/EST-like"/>
</dbReference>
<evidence type="ECO:0000256" key="8">
    <source>
        <dbReference type="ARBA" id="ARBA00031195"/>
    </source>
</evidence>
<comment type="caution">
    <text evidence="12">The sequence shown here is derived from an EMBL/GenBank/DDBJ whole genome shotgun (WGS) entry which is preliminary data.</text>
</comment>
<evidence type="ECO:0000256" key="4">
    <source>
        <dbReference type="ARBA" id="ARBA00022490"/>
    </source>
</evidence>
<evidence type="ECO:0000256" key="3">
    <source>
        <dbReference type="ARBA" id="ARBA00012423"/>
    </source>
</evidence>
<comment type="similarity">
    <text evidence="2">Belongs to the AB hydrolase superfamily. AB hydrolase 2 family.</text>
</comment>
<dbReference type="PANTHER" id="PTHR10655">
    <property type="entry name" value="LYSOPHOSPHOLIPASE-RELATED"/>
    <property type="match status" value="1"/>
</dbReference>
<keyword evidence="7" id="KW-0443">Lipid metabolism</keyword>
<evidence type="ECO:0000256" key="10">
    <source>
        <dbReference type="ARBA" id="ARBA00048656"/>
    </source>
</evidence>
<comment type="subcellular location">
    <subcellularLocation>
        <location evidence="1">Cytoplasm</location>
    </subcellularLocation>
</comment>
<dbReference type="GO" id="GO:0008474">
    <property type="term" value="F:palmitoyl-(protein) hydrolase activity"/>
    <property type="evidence" value="ECO:0007669"/>
    <property type="project" value="UniProtKB-EC"/>
</dbReference>
<dbReference type="EMBL" id="BPLR01001003">
    <property type="protein sequence ID" value="GIY99093.1"/>
    <property type="molecule type" value="Genomic_DNA"/>
</dbReference>
<sequence>QIIYVLWRLPWRLFVMVIITIEYDYHWYLANRWRLRHIRTFAAETKNCLKKQRRQKPVYGAYNEIGNKTSRMASSPLIISSIEKHTASVIFLHGLGDTGHGWGAALQMLKLPHIKYICPTAPSMPVTLNAGIKMPSWFDLKSLNADGPEDEEGIKRASERVFQMIEAEEESGIPSNRIVLGGFSQGGALALYSALRYSKPLAGVIALSCWLPLYKQFPFASAGHNDMPIFQCHGDLDTIVPYKWGRMTHELLKTFMNRLELKTYRGLCHSSNEEEMRMLPIS</sequence>
<keyword evidence="13" id="KW-1185">Reference proteome</keyword>
<keyword evidence="5" id="KW-0378">Hydrolase</keyword>
<dbReference type="Gene3D" id="3.40.50.1820">
    <property type="entry name" value="alpha/beta hydrolase"/>
    <property type="match status" value="1"/>
</dbReference>
<feature type="domain" description="Phospholipase/carboxylesterase/thioesterase" evidence="11">
    <location>
        <begin position="76"/>
        <end position="278"/>
    </location>
</feature>
<evidence type="ECO:0000256" key="7">
    <source>
        <dbReference type="ARBA" id="ARBA00023098"/>
    </source>
</evidence>
<keyword evidence="6" id="KW-0276">Fatty acid metabolism</keyword>
<dbReference type="AlphaFoldDB" id="A0AAV4XZ30"/>
<dbReference type="GO" id="GO:0052689">
    <property type="term" value="F:carboxylic ester hydrolase activity"/>
    <property type="evidence" value="ECO:0007669"/>
    <property type="project" value="TreeGrafter"/>
</dbReference>